<evidence type="ECO:0000313" key="1">
    <source>
        <dbReference type="EMBL" id="QJA53370.1"/>
    </source>
</evidence>
<organism evidence="1">
    <name type="scientific">viral metagenome</name>
    <dbReference type="NCBI Taxonomy" id="1070528"/>
    <lineage>
        <taxon>unclassified sequences</taxon>
        <taxon>metagenomes</taxon>
        <taxon>organismal metagenomes</taxon>
    </lineage>
</organism>
<sequence length="278" mass="33021">MKIGSDPEFLFIKDKQVQYAHDIVKNAVRIGCDGCDQIGELRPIASIDPLKHFENIRKLILRIDQKYNGYQIRAGSTGGMKESLGGHIHLDGKEDYCKYFDYYFSIPYLFIEEYPFNKGRRENYGSLGDCKSNRHGWEFRTPPSWLVDPFICRGTLCLAFTLENEININEELKSIDTIKKNNKYEVIDHHGDGDTKFFSKYLKDILKRIRNMEMYKDFKEEIDFIFKMIGLKRTWNEKFNIINIWKNYEEDLKQYNMDSKNFILTRKRYKESQSNLSL</sequence>
<reference evidence="1" key="1">
    <citation type="submission" date="2020-03" db="EMBL/GenBank/DDBJ databases">
        <title>The deep terrestrial virosphere.</title>
        <authorList>
            <person name="Holmfeldt K."/>
            <person name="Nilsson E."/>
            <person name="Simone D."/>
            <person name="Lopez-Fernandez M."/>
            <person name="Wu X."/>
            <person name="de Brujin I."/>
            <person name="Lundin D."/>
            <person name="Andersson A."/>
            <person name="Bertilsson S."/>
            <person name="Dopson M."/>
        </authorList>
    </citation>
    <scope>NUCLEOTIDE SEQUENCE</scope>
    <source>
        <strain evidence="1">TM448A03460</strain>
    </source>
</reference>
<gene>
    <name evidence="1" type="ORF">TM448A03460_0014</name>
</gene>
<protein>
    <submittedName>
        <fullName evidence="1">Putative phiEco32-like COOH.NH2 ligase-type 2</fullName>
    </submittedName>
</protein>
<accession>A0A6H2A1P8</accession>
<name>A0A6H2A1P8_9ZZZZ</name>
<dbReference type="Pfam" id="PF14395">
    <property type="entry name" value="COOH-NH2_lig"/>
    <property type="match status" value="1"/>
</dbReference>
<keyword evidence="1" id="KW-0436">Ligase</keyword>
<dbReference type="InterPro" id="IPR025681">
    <property type="entry name" value="COOH-NH2_lig"/>
</dbReference>
<dbReference type="EMBL" id="MT144416">
    <property type="protein sequence ID" value="QJA53370.1"/>
    <property type="molecule type" value="Genomic_DNA"/>
</dbReference>
<proteinExistence type="predicted"/>
<dbReference type="GO" id="GO:0016874">
    <property type="term" value="F:ligase activity"/>
    <property type="evidence" value="ECO:0007669"/>
    <property type="project" value="UniProtKB-KW"/>
</dbReference>
<dbReference type="AlphaFoldDB" id="A0A6H2A1P8"/>